<accession>A0ABR9FMD5</accession>
<organism evidence="9 10">
    <name type="scientific">Pseudoalteromonas prydzensis</name>
    <dbReference type="NCBI Taxonomy" id="182141"/>
    <lineage>
        <taxon>Bacteria</taxon>
        <taxon>Pseudomonadati</taxon>
        <taxon>Pseudomonadota</taxon>
        <taxon>Gammaproteobacteria</taxon>
        <taxon>Alteromonadales</taxon>
        <taxon>Pseudoalteromonadaceae</taxon>
        <taxon>Pseudoalteromonas</taxon>
    </lineage>
</organism>
<gene>
    <name evidence="9" type="ORF">EI167_11035</name>
</gene>
<feature type="transmembrane region" description="Helical" evidence="8">
    <location>
        <begin position="37"/>
        <end position="63"/>
    </location>
</feature>
<dbReference type="EMBL" id="RRZA01000030">
    <property type="protein sequence ID" value="MBE0457974.1"/>
    <property type="molecule type" value="Genomic_DNA"/>
</dbReference>
<dbReference type="Gene3D" id="1.10.3470.10">
    <property type="entry name" value="ABC transporter involved in vitamin B12 uptake, BtuC"/>
    <property type="match status" value="1"/>
</dbReference>
<keyword evidence="10" id="KW-1185">Reference proteome</keyword>
<dbReference type="PANTHER" id="PTHR30472">
    <property type="entry name" value="FERRIC ENTEROBACTIN TRANSPORT SYSTEM PERMEASE PROTEIN"/>
    <property type="match status" value="1"/>
</dbReference>
<keyword evidence="4" id="KW-1003">Cell membrane</keyword>
<evidence type="ECO:0000256" key="6">
    <source>
        <dbReference type="ARBA" id="ARBA00022989"/>
    </source>
</evidence>
<feature type="transmembrane region" description="Helical" evidence="8">
    <location>
        <begin position="102"/>
        <end position="121"/>
    </location>
</feature>
<evidence type="ECO:0000256" key="8">
    <source>
        <dbReference type="SAM" id="Phobius"/>
    </source>
</evidence>
<evidence type="ECO:0000256" key="1">
    <source>
        <dbReference type="ARBA" id="ARBA00004651"/>
    </source>
</evidence>
<evidence type="ECO:0000313" key="9">
    <source>
        <dbReference type="EMBL" id="MBE0457974.1"/>
    </source>
</evidence>
<keyword evidence="7 8" id="KW-0472">Membrane</keyword>
<proteinExistence type="inferred from homology"/>
<keyword evidence="5 8" id="KW-0812">Transmembrane</keyword>
<dbReference type="Proteomes" id="UP000707245">
    <property type="component" value="Unassembled WGS sequence"/>
</dbReference>
<evidence type="ECO:0000256" key="4">
    <source>
        <dbReference type="ARBA" id="ARBA00022475"/>
    </source>
</evidence>
<reference evidence="9 10" key="1">
    <citation type="submission" date="2020-07" db="EMBL/GenBank/DDBJ databases">
        <title>Halophilic bacteria isolated from french cheeses.</title>
        <authorList>
            <person name="Kothe C.I."/>
            <person name="Farah-Kraiem B."/>
            <person name="Renault P."/>
            <person name="Dridi B."/>
        </authorList>
    </citation>
    <scope>NUCLEOTIDE SEQUENCE [LARGE SCALE GENOMIC DNA]</scope>
    <source>
        <strain evidence="9 10">FME14</strain>
    </source>
</reference>
<feature type="transmembrane region" description="Helical" evidence="8">
    <location>
        <begin position="7"/>
        <end position="25"/>
    </location>
</feature>
<dbReference type="RefSeq" id="WP_192541782.1">
    <property type="nucleotide sequence ID" value="NZ_JBQELX010000009.1"/>
</dbReference>
<name>A0ABR9FMD5_9GAMM</name>
<feature type="transmembrane region" description="Helical" evidence="8">
    <location>
        <begin position="75"/>
        <end position="96"/>
    </location>
</feature>
<keyword evidence="6 8" id="KW-1133">Transmembrane helix</keyword>
<feature type="transmembrane region" description="Helical" evidence="8">
    <location>
        <begin position="262"/>
        <end position="282"/>
    </location>
</feature>
<comment type="similarity">
    <text evidence="2">Belongs to the binding-protein-dependent transport system permease family. FecCD subfamily.</text>
</comment>
<keyword evidence="3" id="KW-0813">Transport</keyword>
<dbReference type="PANTHER" id="PTHR30472:SF19">
    <property type="entry name" value="PETROBACTIN IMPORT SYSTEM PERMEASE PROTEIN YCLO"/>
    <property type="match status" value="1"/>
</dbReference>
<feature type="transmembrane region" description="Helical" evidence="8">
    <location>
        <begin position="288"/>
        <end position="309"/>
    </location>
</feature>
<evidence type="ECO:0000256" key="7">
    <source>
        <dbReference type="ARBA" id="ARBA00023136"/>
    </source>
</evidence>
<evidence type="ECO:0000256" key="3">
    <source>
        <dbReference type="ARBA" id="ARBA00022448"/>
    </source>
</evidence>
<comment type="caution">
    <text evidence="9">The sequence shown here is derived from an EMBL/GenBank/DDBJ whole genome shotgun (WGS) entry which is preliminary data.</text>
</comment>
<dbReference type="Pfam" id="PF01032">
    <property type="entry name" value="FecCD"/>
    <property type="match status" value="1"/>
</dbReference>
<feature type="transmembrane region" description="Helical" evidence="8">
    <location>
        <begin position="173"/>
        <end position="191"/>
    </location>
</feature>
<comment type="subcellular location">
    <subcellularLocation>
        <location evidence="1">Cell membrane</location>
        <topology evidence="1">Multi-pass membrane protein</topology>
    </subcellularLocation>
</comment>
<evidence type="ECO:0000256" key="5">
    <source>
        <dbReference type="ARBA" id="ARBA00022692"/>
    </source>
</evidence>
<sequence length="315" mass="35258">MKKLILFGFYLSFTLLIGFFLFWQSDFNFQYIISNRLIRLGAIIIGGVCVAFSAICFQTICGNRIITPAIMGYEAIYLCFQATLILIFGTASQIVIGAYSNFFLSIVVMLTYSFALQQLLFKNGQKNVYFLLLSGLIITLVINSVTQLIHYSISPGEFAIFQGFSLTSFNRVELLQLIVTFVITAIVVLSLQKQHRRFDILLLGQDQAQSLGINTHHFIKLNLALIAILVAVSTSLLGPTAFMGIFVANLAYSLVKVTRHWCILKVASIIAITAFLIAQVLVEHVFNYRLTAGILVNLFCAAYFLVLIIRPRNHL</sequence>
<protein>
    <submittedName>
        <fullName evidence="9">Iron chelate uptake ABC transporter family permease subunit</fullName>
    </submittedName>
</protein>
<feature type="transmembrane region" description="Helical" evidence="8">
    <location>
        <begin position="128"/>
        <end position="153"/>
    </location>
</feature>
<dbReference type="SUPFAM" id="SSF81345">
    <property type="entry name" value="ABC transporter involved in vitamin B12 uptake, BtuC"/>
    <property type="match status" value="1"/>
</dbReference>
<evidence type="ECO:0000256" key="2">
    <source>
        <dbReference type="ARBA" id="ARBA00007935"/>
    </source>
</evidence>
<dbReference type="InterPro" id="IPR037294">
    <property type="entry name" value="ABC_BtuC-like"/>
</dbReference>
<dbReference type="InterPro" id="IPR000522">
    <property type="entry name" value="ABC_transptr_permease_BtuC"/>
</dbReference>
<evidence type="ECO:0000313" key="10">
    <source>
        <dbReference type="Proteomes" id="UP000707245"/>
    </source>
</evidence>